<dbReference type="SUPFAM" id="SSF54637">
    <property type="entry name" value="Thioesterase/thiol ester dehydrase-isomerase"/>
    <property type="match status" value="1"/>
</dbReference>
<keyword evidence="3" id="KW-1185">Reference proteome</keyword>
<dbReference type="EMBL" id="MU866474">
    <property type="protein sequence ID" value="KAK4172024.1"/>
    <property type="molecule type" value="Genomic_DNA"/>
</dbReference>
<dbReference type="AlphaFoldDB" id="A0AAN6VYB1"/>
<organism evidence="2 3">
    <name type="scientific">Triangularia setosa</name>
    <dbReference type="NCBI Taxonomy" id="2587417"/>
    <lineage>
        <taxon>Eukaryota</taxon>
        <taxon>Fungi</taxon>
        <taxon>Dikarya</taxon>
        <taxon>Ascomycota</taxon>
        <taxon>Pezizomycotina</taxon>
        <taxon>Sordariomycetes</taxon>
        <taxon>Sordariomycetidae</taxon>
        <taxon>Sordariales</taxon>
        <taxon>Podosporaceae</taxon>
        <taxon>Triangularia</taxon>
    </lineage>
</organism>
<dbReference type="Pfam" id="PF13279">
    <property type="entry name" value="4HBT_2"/>
    <property type="match status" value="1"/>
</dbReference>
<comment type="similarity">
    <text evidence="1">Belongs to the lcsJ thioesterase family.</text>
</comment>
<protein>
    <submittedName>
        <fullName evidence="2">Uncharacterized protein</fullName>
    </submittedName>
</protein>
<dbReference type="CDD" id="cd00586">
    <property type="entry name" value="4HBT"/>
    <property type="match status" value="1"/>
</dbReference>
<sequence>MEILSGPFAWLGVGLILMWGLWAVVSAKTLPFAWHARILYTYLRNYHFDSRPTPLSTDGHWTVFQPTIYTISTPIGDLDYLLHKSNSTYLADLDLARGTHFFCLFRAGLKGSSKRVLPALGGVTCNWKKEIPPFARVEIWTRVLSWDGKWIYFISHFVEADKAKPSRVTDQDVGTPSTGRPQQRPVIYATSLSKYVIKQGRKTVPPDEFLVTCGLLPATQSGSDDALKGTMGSGAQVAWKQIEDQRQKGLELANHIAALDAGFDWFPLDGQGEVAFAKY</sequence>
<reference evidence="2" key="1">
    <citation type="journal article" date="2023" name="Mol. Phylogenet. Evol.">
        <title>Genome-scale phylogeny and comparative genomics of the fungal order Sordariales.</title>
        <authorList>
            <person name="Hensen N."/>
            <person name="Bonometti L."/>
            <person name="Westerberg I."/>
            <person name="Brannstrom I.O."/>
            <person name="Guillou S."/>
            <person name="Cros-Aarteil S."/>
            <person name="Calhoun S."/>
            <person name="Haridas S."/>
            <person name="Kuo A."/>
            <person name="Mondo S."/>
            <person name="Pangilinan J."/>
            <person name="Riley R."/>
            <person name="LaButti K."/>
            <person name="Andreopoulos B."/>
            <person name="Lipzen A."/>
            <person name="Chen C."/>
            <person name="Yan M."/>
            <person name="Daum C."/>
            <person name="Ng V."/>
            <person name="Clum A."/>
            <person name="Steindorff A."/>
            <person name="Ohm R.A."/>
            <person name="Martin F."/>
            <person name="Silar P."/>
            <person name="Natvig D.O."/>
            <person name="Lalanne C."/>
            <person name="Gautier V."/>
            <person name="Ament-Velasquez S.L."/>
            <person name="Kruys A."/>
            <person name="Hutchinson M.I."/>
            <person name="Powell A.J."/>
            <person name="Barry K."/>
            <person name="Miller A.N."/>
            <person name="Grigoriev I.V."/>
            <person name="Debuchy R."/>
            <person name="Gladieux P."/>
            <person name="Hiltunen Thoren M."/>
            <person name="Johannesson H."/>
        </authorList>
    </citation>
    <scope>NUCLEOTIDE SEQUENCE</scope>
    <source>
        <strain evidence="2">CBS 892.96</strain>
    </source>
</reference>
<dbReference type="Proteomes" id="UP001302321">
    <property type="component" value="Unassembled WGS sequence"/>
</dbReference>
<gene>
    <name evidence="2" type="ORF">QBC36DRAFT_248439</name>
</gene>
<dbReference type="PANTHER" id="PTHR12475">
    <property type="match status" value="1"/>
</dbReference>
<dbReference type="InterPro" id="IPR029069">
    <property type="entry name" value="HotDog_dom_sf"/>
</dbReference>
<evidence type="ECO:0000313" key="3">
    <source>
        <dbReference type="Proteomes" id="UP001302321"/>
    </source>
</evidence>
<dbReference type="PANTHER" id="PTHR12475:SF4">
    <property type="entry name" value="PROTEIN THEM6"/>
    <property type="match status" value="1"/>
</dbReference>
<evidence type="ECO:0000256" key="1">
    <source>
        <dbReference type="ARBA" id="ARBA00038476"/>
    </source>
</evidence>
<dbReference type="Gene3D" id="3.10.129.10">
    <property type="entry name" value="Hotdog Thioesterase"/>
    <property type="match status" value="1"/>
</dbReference>
<evidence type="ECO:0000313" key="2">
    <source>
        <dbReference type="EMBL" id="KAK4172024.1"/>
    </source>
</evidence>
<proteinExistence type="inferred from homology"/>
<reference evidence="2" key="2">
    <citation type="submission" date="2023-05" db="EMBL/GenBank/DDBJ databases">
        <authorList>
            <consortium name="Lawrence Berkeley National Laboratory"/>
            <person name="Steindorff A."/>
            <person name="Hensen N."/>
            <person name="Bonometti L."/>
            <person name="Westerberg I."/>
            <person name="Brannstrom I.O."/>
            <person name="Guillou S."/>
            <person name="Cros-Aarteil S."/>
            <person name="Calhoun S."/>
            <person name="Haridas S."/>
            <person name="Kuo A."/>
            <person name="Mondo S."/>
            <person name="Pangilinan J."/>
            <person name="Riley R."/>
            <person name="Labutti K."/>
            <person name="Andreopoulos B."/>
            <person name="Lipzen A."/>
            <person name="Chen C."/>
            <person name="Yanf M."/>
            <person name="Daum C."/>
            <person name="Ng V."/>
            <person name="Clum A."/>
            <person name="Ohm R."/>
            <person name="Martin F."/>
            <person name="Silar P."/>
            <person name="Natvig D."/>
            <person name="Lalanne C."/>
            <person name="Gautier V."/>
            <person name="Ament-Velasquez S.L."/>
            <person name="Kruys A."/>
            <person name="Hutchinson M.I."/>
            <person name="Powell A.J."/>
            <person name="Barry K."/>
            <person name="Miller A.N."/>
            <person name="Grigoriev I.V."/>
            <person name="Debuchy R."/>
            <person name="Gladieux P."/>
            <person name="Thoren M.H."/>
            <person name="Johannesson H."/>
        </authorList>
    </citation>
    <scope>NUCLEOTIDE SEQUENCE</scope>
    <source>
        <strain evidence="2">CBS 892.96</strain>
    </source>
</reference>
<name>A0AAN6VYB1_9PEZI</name>
<comment type="caution">
    <text evidence="2">The sequence shown here is derived from an EMBL/GenBank/DDBJ whole genome shotgun (WGS) entry which is preliminary data.</text>
</comment>
<dbReference type="InterPro" id="IPR051490">
    <property type="entry name" value="THEM6_lcsJ_thioesterase"/>
</dbReference>
<accession>A0AAN6VYB1</accession>